<dbReference type="PANTHER" id="PTHR15830:SF10">
    <property type="entry name" value="TELOMERE LENGTH REGULATION PROTEIN TEL2 HOMOLOG"/>
    <property type="match status" value="1"/>
</dbReference>
<comment type="similarity">
    <text evidence="1">Belongs to the TEL2 family.</text>
</comment>
<feature type="region of interest" description="Disordered" evidence="2">
    <location>
        <begin position="78"/>
        <end position="104"/>
    </location>
</feature>
<dbReference type="PANTHER" id="PTHR15830">
    <property type="entry name" value="TELOMERE LENGTH REGULATION PROTEIN TEL2 FAMILY MEMBER"/>
    <property type="match status" value="1"/>
</dbReference>
<dbReference type="GO" id="GO:0051083">
    <property type="term" value="P:'de novo' cotranslational protein folding"/>
    <property type="evidence" value="ECO:0007669"/>
    <property type="project" value="TreeGrafter"/>
</dbReference>
<dbReference type="GO" id="GO:0005829">
    <property type="term" value="C:cytosol"/>
    <property type="evidence" value="ECO:0007669"/>
    <property type="project" value="TreeGrafter"/>
</dbReference>
<comment type="caution">
    <text evidence="4">The sequence shown here is derived from an EMBL/GenBank/DDBJ whole genome shotgun (WGS) entry which is preliminary data.</text>
</comment>
<gene>
    <name evidence="4" type="ORF">EZS28_029578</name>
</gene>
<feature type="region of interest" description="Disordered" evidence="2">
    <location>
        <begin position="143"/>
        <end position="176"/>
    </location>
</feature>
<dbReference type="InterPro" id="IPR051970">
    <property type="entry name" value="TEL2_Regulation"/>
</dbReference>
<proteinExistence type="inferred from homology"/>
<dbReference type="InterPro" id="IPR038528">
    <property type="entry name" value="TEL2_C_sf"/>
</dbReference>
<name>A0A5J4UW15_9EUKA</name>
<dbReference type="GO" id="GO:0051879">
    <property type="term" value="F:Hsp90 protein binding"/>
    <property type="evidence" value="ECO:0007669"/>
    <property type="project" value="TreeGrafter"/>
</dbReference>
<dbReference type="Proteomes" id="UP000324800">
    <property type="component" value="Unassembled WGS sequence"/>
</dbReference>
<feature type="compositionally biased region" description="Acidic residues" evidence="2">
    <location>
        <begin position="78"/>
        <end position="87"/>
    </location>
</feature>
<feature type="domain" description="Telomere length regulation protein conserved" evidence="3">
    <location>
        <begin position="173"/>
        <end position="230"/>
    </location>
</feature>
<dbReference type="Pfam" id="PF10193">
    <property type="entry name" value="Telomere_reg-2"/>
    <property type="match status" value="1"/>
</dbReference>
<accession>A0A5J4UW15</accession>
<evidence type="ECO:0000256" key="2">
    <source>
        <dbReference type="SAM" id="MobiDB-lite"/>
    </source>
</evidence>
<dbReference type="OrthoDB" id="4033880at2759"/>
<dbReference type="InterPro" id="IPR019337">
    <property type="entry name" value="Telomere_length_regulation_dom"/>
</dbReference>
<dbReference type="GO" id="GO:0042162">
    <property type="term" value="F:telomeric DNA binding"/>
    <property type="evidence" value="ECO:0007669"/>
    <property type="project" value="TreeGrafter"/>
</dbReference>
<feature type="compositionally biased region" description="Low complexity" evidence="2">
    <location>
        <begin position="555"/>
        <end position="569"/>
    </location>
</feature>
<protein>
    <recommendedName>
        <fullName evidence="3">Telomere length regulation protein conserved domain-containing protein</fullName>
    </recommendedName>
</protein>
<dbReference type="Gene3D" id="1.25.40.720">
    <property type="entry name" value="Telomere length regulation protein 2, C-terminal domain"/>
    <property type="match status" value="1"/>
</dbReference>
<evidence type="ECO:0000313" key="5">
    <source>
        <dbReference type="Proteomes" id="UP000324800"/>
    </source>
</evidence>
<dbReference type="AlphaFoldDB" id="A0A5J4UW15"/>
<evidence type="ECO:0000256" key="1">
    <source>
        <dbReference type="ARBA" id="ARBA00006133"/>
    </source>
</evidence>
<dbReference type="EMBL" id="SNRW01011631">
    <property type="protein sequence ID" value="KAA6374896.1"/>
    <property type="molecule type" value="Genomic_DNA"/>
</dbReference>
<feature type="region of interest" description="Disordered" evidence="2">
    <location>
        <begin position="555"/>
        <end position="602"/>
    </location>
</feature>
<evidence type="ECO:0000259" key="3">
    <source>
        <dbReference type="Pfam" id="PF10193"/>
    </source>
</evidence>
<feature type="compositionally biased region" description="Basic and acidic residues" evidence="2">
    <location>
        <begin position="572"/>
        <end position="587"/>
    </location>
</feature>
<organism evidence="4 5">
    <name type="scientific">Streblomastix strix</name>
    <dbReference type="NCBI Taxonomy" id="222440"/>
    <lineage>
        <taxon>Eukaryota</taxon>
        <taxon>Metamonada</taxon>
        <taxon>Preaxostyla</taxon>
        <taxon>Oxymonadida</taxon>
        <taxon>Streblomastigidae</taxon>
        <taxon>Streblomastix</taxon>
    </lineage>
</organism>
<evidence type="ECO:0000313" key="4">
    <source>
        <dbReference type="EMBL" id="KAA6374896.1"/>
    </source>
</evidence>
<feature type="compositionally biased region" description="Acidic residues" evidence="2">
    <location>
        <begin position="145"/>
        <end position="159"/>
    </location>
</feature>
<reference evidence="4 5" key="1">
    <citation type="submission" date="2019-03" db="EMBL/GenBank/DDBJ databases">
        <title>Single cell metagenomics reveals metabolic interactions within the superorganism composed of flagellate Streblomastix strix and complex community of Bacteroidetes bacteria on its surface.</title>
        <authorList>
            <person name="Treitli S.C."/>
            <person name="Kolisko M."/>
            <person name="Husnik F."/>
            <person name="Keeling P."/>
            <person name="Hampl V."/>
        </authorList>
    </citation>
    <scope>NUCLEOTIDE SEQUENCE [LARGE SCALE GENOMIC DNA]</scope>
    <source>
        <strain evidence="4">ST1C</strain>
    </source>
</reference>
<sequence length="602" mass="67424">MRKHLLLQNNLQYNIEIQDVLLHSSSSSGQGNEGWAANTTTSAPESIQDGILNYQGGEYIGKSKGTNRYPGIVELNADEEEEEEEDEDNKKQNTSNSSSSSQPQFIPRITQALQYLPVLISNNPSDLAENVCYTARIVAASSDPIGDEEEDDIEQEEEMNEGKREKKKRKNKINEEQNQDSFDRIKMKALISLIMAGLPHIVPSLSEQFYGQGVSLSTRISILRAMAETAQIMSGQKEKEESMGEKEADIKQLEQVEVEEGQEKNRINNRRNKYLPHLQMKEVSSRRWGTHKKSQQIITNAFSQYAGLFFFSFISPLESQLLNEKPASINMKYQNEQMNSKEKEKNILNTTSSQPQSHNIQQFTSYEALRLFGDDSFVLSSLLLTLSIFIQSEGGRNEQRSDGYGREGGEILAIKMIRALLDLVWAVRYNASSFLRKIILEVLKFCLLSPSLIQQQHTSTSSSSLLSEEFDEDVEKAVDYATDISSSDPDSECRSAADSLLLSLREELARDPAIAAIQSLVTGDGENGEHSDLSNLIASQQEFILTDLFSTSSFINSTSSPPPQNSSLNVKVENKIDSGGENKDQKSRINSTPKNKKLIEEL</sequence>